<dbReference type="RefSeq" id="WP_306838757.1">
    <property type="nucleotide sequence ID" value="NZ_JAUSRA010000001.1"/>
</dbReference>
<evidence type="ECO:0000313" key="3">
    <source>
        <dbReference type="Proteomes" id="UP001240984"/>
    </source>
</evidence>
<dbReference type="Pfam" id="PF19560">
    <property type="entry name" value="DUF6082"/>
    <property type="match status" value="1"/>
</dbReference>
<dbReference type="InterPro" id="IPR045728">
    <property type="entry name" value="DUF6082"/>
</dbReference>
<evidence type="ECO:0000256" key="1">
    <source>
        <dbReference type="SAM" id="Phobius"/>
    </source>
</evidence>
<organism evidence="2 3">
    <name type="scientific">Catenuloplanes nepalensis</name>
    <dbReference type="NCBI Taxonomy" id="587533"/>
    <lineage>
        <taxon>Bacteria</taxon>
        <taxon>Bacillati</taxon>
        <taxon>Actinomycetota</taxon>
        <taxon>Actinomycetes</taxon>
        <taxon>Micromonosporales</taxon>
        <taxon>Micromonosporaceae</taxon>
        <taxon>Catenuloplanes</taxon>
    </lineage>
</organism>
<dbReference type="EMBL" id="JAUSRA010000001">
    <property type="protein sequence ID" value="MDP9799729.1"/>
    <property type="molecule type" value="Genomic_DNA"/>
</dbReference>
<dbReference type="Proteomes" id="UP001240984">
    <property type="component" value="Unassembled WGS sequence"/>
</dbReference>
<comment type="caution">
    <text evidence="2">The sequence shown here is derived from an EMBL/GenBank/DDBJ whole genome shotgun (WGS) entry which is preliminary data.</text>
</comment>
<accession>A0ABT9N7Q5</accession>
<keyword evidence="1" id="KW-0472">Membrane</keyword>
<sequence>MVAMLGRGQDALTWARWGDVGDAFGVVNSVASTMAVAALATTWILQTRDLRDQRAESAVQRTILERAESALQRSADIDLRKLHMDLIHMAIDTPHLARVWPHQSGVNEMTQSQHMYANLLIQHAWLQHTTNIASREEMISNVRYLFASPAVRAFWKETVESRESIYEDYSAATLKK</sequence>
<proteinExistence type="predicted"/>
<evidence type="ECO:0000313" key="2">
    <source>
        <dbReference type="EMBL" id="MDP9799729.1"/>
    </source>
</evidence>
<name>A0ABT9N7Q5_9ACTN</name>
<keyword evidence="1" id="KW-0812">Transmembrane</keyword>
<gene>
    <name evidence="2" type="ORF">J2S43_008241</name>
</gene>
<reference evidence="2 3" key="1">
    <citation type="submission" date="2023-07" db="EMBL/GenBank/DDBJ databases">
        <title>Sequencing the genomes of 1000 actinobacteria strains.</title>
        <authorList>
            <person name="Klenk H.-P."/>
        </authorList>
    </citation>
    <scope>NUCLEOTIDE SEQUENCE [LARGE SCALE GENOMIC DNA]</scope>
    <source>
        <strain evidence="2 3">DSM 44710</strain>
    </source>
</reference>
<keyword evidence="3" id="KW-1185">Reference proteome</keyword>
<keyword evidence="1" id="KW-1133">Transmembrane helix</keyword>
<feature type="transmembrane region" description="Helical" evidence="1">
    <location>
        <begin position="23"/>
        <end position="45"/>
    </location>
</feature>
<protein>
    <submittedName>
        <fullName evidence="2">Uncharacterized protein</fullName>
    </submittedName>
</protein>